<evidence type="ECO:0000313" key="2">
    <source>
        <dbReference type="Proteomes" id="UP001631969"/>
    </source>
</evidence>
<accession>A0ACC7NXN7</accession>
<dbReference type="EMBL" id="JBJURJ010000009">
    <property type="protein sequence ID" value="MFM9329539.1"/>
    <property type="molecule type" value="Genomic_DNA"/>
</dbReference>
<organism evidence="1 2">
    <name type="scientific">Paenibacillus mesotrionivorans</name>
    <dbReference type="NCBI Taxonomy" id="3160968"/>
    <lineage>
        <taxon>Bacteria</taxon>
        <taxon>Bacillati</taxon>
        <taxon>Bacillota</taxon>
        <taxon>Bacilli</taxon>
        <taxon>Bacillales</taxon>
        <taxon>Paenibacillaceae</taxon>
        <taxon>Paenibacillus</taxon>
    </lineage>
</organism>
<gene>
    <name evidence="1" type="ORF">ACI1P1_14695</name>
</gene>
<reference evidence="1" key="1">
    <citation type="submission" date="2024-12" db="EMBL/GenBank/DDBJ databases">
        <authorList>
            <person name="Wu N."/>
        </authorList>
    </citation>
    <scope>NUCLEOTIDE SEQUENCE</scope>
    <source>
        <strain evidence="1">P15</strain>
    </source>
</reference>
<name>A0ACC7NXN7_9BACL</name>
<protein>
    <submittedName>
        <fullName evidence="1">Response regulator</fullName>
    </submittedName>
</protein>
<keyword evidence="2" id="KW-1185">Reference proteome</keyword>
<proteinExistence type="predicted"/>
<evidence type="ECO:0000313" key="1">
    <source>
        <dbReference type="EMBL" id="MFM9329539.1"/>
    </source>
</evidence>
<sequence>MQPIRVLLADDHPLFRSGLKNVLQADPAFNIIGEASRGDEALLLARGCKPDLVIMDVSMPVMDGIECTRQLKEHDPSIKVLMLSTYSDDAYWQESMEAGASGYVLKRAVDTELIIAIRAVMEGERYIYPTLLGGFHKPGGKAAADELQEEVLSPREQEVLLLIALGHTQQEIAEQLAVSIKTVDSYKTRIREKLNLTKRSDMVRYALKHNIISDKTV</sequence>
<dbReference type="Proteomes" id="UP001631969">
    <property type="component" value="Unassembled WGS sequence"/>
</dbReference>
<comment type="caution">
    <text evidence="1">The sequence shown here is derived from an EMBL/GenBank/DDBJ whole genome shotgun (WGS) entry which is preliminary data.</text>
</comment>